<dbReference type="PROSITE" id="PS01124">
    <property type="entry name" value="HTH_ARAC_FAMILY_2"/>
    <property type="match status" value="1"/>
</dbReference>
<dbReference type="InterPro" id="IPR009057">
    <property type="entry name" value="Homeodomain-like_sf"/>
</dbReference>
<dbReference type="PANTHER" id="PTHR11019:SF159">
    <property type="entry name" value="TRANSCRIPTIONAL REGULATOR-RELATED"/>
    <property type="match status" value="1"/>
</dbReference>
<evidence type="ECO:0000256" key="3">
    <source>
        <dbReference type="ARBA" id="ARBA00023125"/>
    </source>
</evidence>
<dbReference type="PANTHER" id="PTHR11019">
    <property type="entry name" value="HTH-TYPE TRANSCRIPTIONAL REGULATOR NIMR"/>
    <property type="match status" value="1"/>
</dbReference>
<evidence type="ECO:0000259" key="5">
    <source>
        <dbReference type="PROSITE" id="PS01124"/>
    </source>
</evidence>
<dbReference type="AlphaFoldDB" id="A0A9P1R3T5"/>
<organism evidence="6 7">
    <name type="scientific">Pseudomonas aeruginosa</name>
    <dbReference type="NCBI Taxonomy" id="287"/>
    <lineage>
        <taxon>Bacteria</taxon>
        <taxon>Pseudomonadati</taxon>
        <taxon>Pseudomonadota</taxon>
        <taxon>Gammaproteobacteria</taxon>
        <taxon>Pseudomonadales</taxon>
        <taxon>Pseudomonadaceae</taxon>
        <taxon>Pseudomonas</taxon>
    </lineage>
</organism>
<evidence type="ECO:0000256" key="1">
    <source>
        <dbReference type="ARBA" id="ARBA00022491"/>
    </source>
</evidence>
<dbReference type="FunFam" id="1.10.10.60:FF:000132">
    <property type="entry name" value="AraC family transcriptional regulator"/>
    <property type="match status" value="1"/>
</dbReference>
<dbReference type="Pfam" id="PF12833">
    <property type="entry name" value="HTH_18"/>
    <property type="match status" value="1"/>
</dbReference>
<comment type="caution">
    <text evidence="6">The sequence shown here is derived from an EMBL/GenBank/DDBJ whole genome shotgun (WGS) entry which is preliminary data.</text>
</comment>
<gene>
    <name evidence="6" type="primary">ripA_4</name>
    <name evidence="6" type="ORF">PAERUG_P19_London_7_VIM_2_05_10_02304</name>
</gene>
<dbReference type="GO" id="GO:0009893">
    <property type="term" value="P:positive regulation of metabolic process"/>
    <property type="evidence" value="ECO:0007669"/>
    <property type="project" value="UniProtKB-ARBA"/>
</dbReference>
<evidence type="ECO:0000256" key="4">
    <source>
        <dbReference type="ARBA" id="ARBA00023163"/>
    </source>
</evidence>
<evidence type="ECO:0000313" key="7">
    <source>
        <dbReference type="Proteomes" id="UP000045039"/>
    </source>
</evidence>
<dbReference type="PROSITE" id="PS00041">
    <property type="entry name" value="HTH_ARAC_FAMILY_1"/>
    <property type="match status" value="1"/>
</dbReference>
<sequence>MGASRRTLARLFREQTQLSFREWRQRLRLLNAVAALEEGASVTRVASDLGYDSTSAFISLFQRHFGQTPGCFARSLRLPN</sequence>
<dbReference type="PRINTS" id="PR00032">
    <property type="entry name" value="HTHARAC"/>
</dbReference>
<feature type="domain" description="HTH araC/xylS-type" evidence="5">
    <location>
        <begin position="1"/>
        <end position="75"/>
    </location>
</feature>
<reference evidence="7" key="1">
    <citation type="submission" date="2015-06" db="EMBL/GenBank/DDBJ databases">
        <authorList>
            <person name="Radhakrishnan Rajesh"/>
            <person name="Underwood Anthony"/>
            <person name="Al-Shahib Ali"/>
        </authorList>
    </citation>
    <scope>NUCLEOTIDE SEQUENCE [LARGE SCALE GENOMIC DNA]</scope>
    <source>
        <strain evidence="7">P19_London_7_VIM_2_05_10</strain>
    </source>
</reference>
<keyword evidence="4" id="KW-0804">Transcription</keyword>
<proteinExistence type="predicted"/>
<evidence type="ECO:0000313" key="6">
    <source>
        <dbReference type="EMBL" id="CRO70480.1"/>
    </source>
</evidence>
<dbReference type="SMART" id="SM00342">
    <property type="entry name" value="HTH_ARAC"/>
    <property type="match status" value="1"/>
</dbReference>
<dbReference type="Gene3D" id="1.10.10.60">
    <property type="entry name" value="Homeodomain-like"/>
    <property type="match status" value="1"/>
</dbReference>
<dbReference type="InterPro" id="IPR020449">
    <property type="entry name" value="Tscrpt_reg_AraC-type_HTH"/>
</dbReference>
<evidence type="ECO:0000256" key="2">
    <source>
        <dbReference type="ARBA" id="ARBA00023015"/>
    </source>
</evidence>
<keyword evidence="1" id="KW-0678">Repressor</keyword>
<protein>
    <submittedName>
        <fullName evidence="6">HTH-type transcriptional repressor of iron proteins A</fullName>
    </submittedName>
</protein>
<dbReference type="GO" id="GO:0043565">
    <property type="term" value="F:sequence-specific DNA binding"/>
    <property type="evidence" value="ECO:0007669"/>
    <property type="project" value="InterPro"/>
</dbReference>
<accession>A0A9P1R3T5</accession>
<dbReference type="InterPro" id="IPR018060">
    <property type="entry name" value="HTH_AraC"/>
</dbReference>
<dbReference type="Proteomes" id="UP000045039">
    <property type="component" value="Unassembled WGS sequence"/>
</dbReference>
<name>A0A9P1R3T5_PSEAI</name>
<dbReference type="InterPro" id="IPR018062">
    <property type="entry name" value="HTH_AraC-typ_CS"/>
</dbReference>
<keyword evidence="3" id="KW-0238">DNA-binding</keyword>
<dbReference type="EMBL" id="CVVU01000144">
    <property type="protein sequence ID" value="CRO70480.1"/>
    <property type="molecule type" value="Genomic_DNA"/>
</dbReference>
<dbReference type="SUPFAM" id="SSF46689">
    <property type="entry name" value="Homeodomain-like"/>
    <property type="match status" value="1"/>
</dbReference>
<dbReference type="GO" id="GO:0003700">
    <property type="term" value="F:DNA-binding transcription factor activity"/>
    <property type="evidence" value="ECO:0007669"/>
    <property type="project" value="InterPro"/>
</dbReference>
<keyword evidence="2" id="KW-0805">Transcription regulation</keyword>